<protein>
    <submittedName>
        <fullName evidence="1">Uncharacterized protein</fullName>
    </submittedName>
</protein>
<evidence type="ECO:0000313" key="1">
    <source>
        <dbReference type="EMBL" id="AEV34207.1"/>
    </source>
</evidence>
<dbReference type="STRING" id="926562.Oweho_3256"/>
<dbReference type="Proteomes" id="UP000005631">
    <property type="component" value="Chromosome"/>
</dbReference>
<organism evidence="1 2">
    <name type="scientific">Owenweeksia hongkongensis (strain DSM 17368 / CIP 108786 / JCM 12287 / NRRL B-23963 / UST20020801)</name>
    <dbReference type="NCBI Taxonomy" id="926562"/>
    <lineage>
        <taxon>Bacteria</taxon>
        <taxon>Pseudomonadati</taxon>
        <taxon>Bacteroidota</taxon>
        <taxon>Flavobacteriia</taxon>
        <taxon>Flavobacteriales</taxon>
        <taxon>Owenweeksiaceae</taxon>
        <taxon>Owenweeksia</taxon>
    </lineage>
</organism>
<dbReference type="AlphaFoldDB" id="G8R4A7"/>
<gene>
    <name evidence="1" type="ordered locus">Oweho_3256</name>
</gene>
<reference evidence="1 2" key="1">
    <citation type="journal article" date="2012" name="Stand. Genomic Sci.">
        <title>Genome sequence of the orange-pigmented seawater bacterium Owenweeksia hongkongensis type strain (UST20020801(T)).</title>
        <authorList>
            <person name="Riedel T."/>
            <person name="Held B."/>
            <person name="Nolan M."/>
            <person name="Lucas S."/>
            <person name="Lapidus A."/>
            <person name="Tice H."/>
            <person name="Del Rio T.G."/>
            <person name="Cheng J.F."/>
            <person name="Han C."/>
            <person name="Tapia R."/>
            <person name="Goodwin L.A."/>
            <person name="Pitluck S."/>
            <person name="Liolios K."/>
            <person name="Mavromatis K."/>
            <person name="Pagani I."/>
            <person name="Ivanova N."/>
            <person name="Mikhailova N."/>
            <person name="Pati A."/>
            <person name="Chen A."/>
            <person name="Palaniappan K."/>
            <person name="Rohde M."/>
            <person name="Tindall B.J."/>
            <person name="Detter J.C."/>
            <person name="Goker M."/>
            <person name="Woyke T."/>
            <person name="Bristow J."/>
            <person name="Eisen J.A."/>
            <person name="Markowitz V."/>
            <person name="Hugenholtz P."/>
            <person name="Klenk H.P."/>
            <person name="Kyrpides N.C."/>
        </authorList>
    </citation>
    <scope>NUCLEOTIDE SEQUENCE</scope>
    <source>
        <strain evidence="2">DSM 17368 / JCM 12287 / NRRL B-23963</strain>
    </source>
</reference>
<keyword evidence="2" id="KW-1185">Reference proteome</keyword>
<dbReference type="HOGENOM" id="CLU_399469_0_0_10"/>
<dbReference type="EMBL" id="CP003156">
    <property type="protein sequence ID" value="AEV34207.1"/>
    <property type="molecule type" value="Genomic_DNA"/>
</dbReference>
<dbReference type="KEGG" id="oho:Oweho_3256"/>
<sequence>MRWLKVTFLENEHHELGGQIKNASVELLKGRCLPGDMERSFRVSPIFPLDSDSVLIDENFHVSFYHFEKPYQILSRIKEANKDLAKLTWYSVGINAVLVFAESRAHLERVSRGFLEEPISHEYWKVTNSCLDEVSFKISQRQDVNLNEFKIYEYTDLELSQRSVIDEFVACVDLLVSQFAKHQPYELGTLKCLIAEMNELILELNYVNYLNRKASLFFTDGKASDVSIIKPDSLEEFSEDELLRDVLVREGLKHQCLDRVIQVNAALSYVSTQTFSGVTPILERRSILRRHSLLGVGSAVKGVTKTIRFIEDAFNGLNIDEIINNSFKNSPKLSGIEEPLVQINTKKWSEQYGVDKWFGQGANENQFPKLAYFSGRLGFREAEYSISAANQALTCGGGLDWSILTITHEMTHGHVRDILKYVLSGDLRHNVDDEFKQMHACFRKFCQNPKSDGFTQLESIRNLFFLYLSLSLTHGSLTFRGMGRVENRQVVELVDLSTEDLRGQLQNENRNINEIMVHVLDLKYFYANRLKPYIALIWNSWSQVSHVKADLRQYVLRSLLSIASKEKGDDHKRFEASVNKFIDIVLEYQLKIGVNLVSEILFELGQPNIISETEEGVLVRLEDKSGLKKQHKEQLYDTEKRLFLAFKPSLIIVDLAGEIFFSKKVLSKLYDDENIHFENTAEGDFEDHFNYDNAESWSEVDIKSRTGYLLHCKELILEHGMNDDLLEEITAMRYIACI</sequence>
<name>G8R4A7_OWEHD</name>
<accession>G8R4A7</accession>
<evidence type="ECO:0000313" key="2">
    <source>
        <dbReference type="Proteomes" id="UP000005631"/>
    </source>
</evidence>
<proteinExistence type="predicted"/>